<proteinExistence type="predicted"/>
<keyword evidence="2" id="KW-0472">Membrane</keyword>
<keyword evidence="1" id="KW-0175">Coiled coil</keyword>
<keyword evidence="2" id="KW-1133">Transmembrane helix</keyword>
<evidence type="ECO:0000256" key="1">
    <source>
        <dbReference type="SAM" id="Coils"/>
    </source>
</evidence>
<evidence type="ECO:0000313" key="4">
    <source>
        <dbReference type="Proteomes" id="UP000184447"/>
    </source>
</evidence>
<name>A0A1M5VQK6_9CLOT</name>
<dbReference type="EMBL" id="FQXM01000012">
    <property type="protein sequence ID" value="SHH77470.1"/>
    <property type="molecule type" value="Genomic_DNA"/>
</dbReference>
<evidence type="ECO:0000313" key="3">
    <source>
        <dbReference type="EMBL" id="SHH77470.1"/>
    </source>
</evidence>
<feature type="transmembrane region" description="Helical" evidence="2">
    <location>
        <begin position="111"/>
        <end position="129"/>
    </location>
</feature>
<dbReference type="STRING" id="1121316.SAMN02745207_02441"/>
<evidence type="ECO:0000256" key="2">
    <source>
        <dbReference type="SAM" id="Phobius"/>
    </source>
</evidence>
<accession>A0A1M5VQK6</accession>
<sequence length="525" mass="59988">MLKDDLVDELVKKCNKCGDENSKESRFCKSCGDNLEKYNSKDYNDDSYISEKSIEDTQPISLIEIEKELGKKKNFKKIKFPVITFPTFKIPKVNLKLPKVSFKLANNKKKIVVLTLILLICFSLVAYAYSTPGTKMILNYYGQNQKSDKLISYIENNKKNVNKKELVSYGINELLTNNLSNGINFLNEEIYNEENSVNFVSEIISQMKNSKVLPDDSIKFSSYYINNYILVENGDLNVEFWNEYIELMKEYPIDDIKSGFYSNIANYYLDNKLEETIKILTAMNSIKIGVENENTSLIELIEKIIDNNSAVLDSTSRTEKIGEDIKSNLNEIESQNTLLSQVSSEIEKTNSENILLNERLSVIQNYSDLRYYCVAKQSSGVYEIILPKNSIFFGEILSNTHAIIYTNDSSLTVNSWGNLDVYDNGYETVTLGTYGKVKQDLMTYKEVSKKDFAEIKNVLESVDKNNATVATLKENSATYKKTIKEFEDANIALEEEKNNLLATIESLKSNDISNDLEIKNIMKIK</sequence>
<dbReference type="Proteomes" id="UP000184447">
    <property type="component" value="Unassembled WGS sequence"/>
</dbReference>
<keyword evidence="2" id="KW-0812">Transmembrane</keyword>
<dbReference type="AlphaFoldDB" id="A0A1M5VQK6"/>
<feature type="coiled-coil region" evidence="1">
    <location>
        <begin position="469"/>
        <end position="510"/>
    </location>
</feature>
<protein>
    <recommendedName>
        <fullName evidence="5">Zinc-ribbon domain-containing protein</fullName>
    </recommendedName>
</protein>
<keyword evidence="4" id="KW-1185">Reference proteome</keyword>
<gene>
    <name evidence="3" type="ORF">SAMN02745207_02441</name>
</gene>
<reference evidence="3 4" key="1">
    <citation type="submission" date="2016-11" db="EMBL/GenBank/DDBJ databases">
        <authorList>
            <person name="Jaros S."/>
            <person name="Januszkiewicz K."/>
            <person name="Wedrychowicz H."/>
        </authorList>
    </citation>
    <scope>NUCLEOTIDE SEQUENCE [LARGE SCALE GENOMIC DNA]</scope>
    <source>
        <strain evidence="3 4">DSM 8605</strain>
    </source>
</reference>
<evidence type="ECO:0008006" key="5">
    <source>
        <dbReference type="Google" id="ProtNLM"/>
    </source>
</evidence>
<dbReference type="RefSeq" id="WP_073338699.1">
    <property type="nucleotide sequence ID" value="NZ_FQXM01000012.1"/>
</dbReference>
<organism evidence="3 4">
    <name type="scientific">Clostridium grantii DSM 8605</name>
    <dbReference type="NCBI Taxonomy" id="1121316"/>
    <lineage>
        <taxon>Bacteria</taxon>
        <taxon>Bacillati</taxon>
        <taxon>Bacillota</taxon>
        <taxon>Clostridia</taxon>
        <taxon>Eubacteriales</taxon>
        <taxon>Clostridiaceae</taxon>
        <taxon>Clostridium</taxon>
    </lineage>
</organism>